<protein>
    <recommendedName>
        <fullName evidence="7">Amino acid transporter transmembrane domain-containing protein</fullName>
    </recommendedName>
</protein>
<feature type="transmembrane region" description="Helical" evidence="6">
    <location>
        <begin position="75"/>
        <end position="93"/>
    </location>
</feature>
<dbReference type="InterPro" id="IPR013057">
    <property type="entry name" value="AA_transpt_TM"/>
</dbReference>
<evidence type="ECO:0000256" key="5">
    <source>
        <dbReference type="SAM" id="MobiDB-lite"/>
    </source>
</evidence>
<feature type="transmembrane region" description="Helical" evidence="6">
    <location>
        <begin position="388"/>
        <end position="408"/>
    </location>
</feature>
<dbReference type="EMBL" id="JABANP010000005">
    <property type="protein sequence ID" value="KAF4697165.1"/>
    <property type="molecule type" value="Genomic_DNA"/>
</dbReference>
<feature type="transmembrane region" description="Helical" evidence="6">
    <location>
        <begin position="414"/>
        <end position="433"/>
    </location>
</feature>
<dbReference type="OrthoDB" id="40134at2759"/>
<keyword evidence="2 6" id="KW-0812">Transmembrane</keyword>
<feature type="domain" description="Amino acid transporter transmembrane" evidence="7">
    <location>
        <begin position="68"/>
        <end position="467"/>
    </location>
</feature>
<dbReference type="GO" id="GO:0015179">
    <property type="term" value="F:L-amino acid transmembrane transporter activity"/>
    <property type="evidence" value="ECO:0007669"/>
    <property type="project" value="TreeGrafter"/>
</dbReference>
<feature type="transmembrane region" description="Helical" evidence="6">
    <location>
        <begin position="212"/>
        <end position="232"/>
    </location>
</feature>
<feature type="transmembrane region" description="Helical" evidence="6">
    <location>
        <begin position="333"/>
        <end position="354"/>
    </location>
</feature>
<name>A0A7J6PM18_PEROL</name>
<dbReference type="PANTHER" id="PTHR22950:SF349">
    <property type="entry name" value="AMINO ACID TRANSPORTER TRANSMEMBRANE DOMAIN-CONTAINING PROTEIN"/>
    <property type="match status" value="1"/>
</dbReference>
<dbReference type="PANTHER" id="PTHR22950">
    <property type="entry name" value="AMINO ACID TRANSPORTER"/>
    <property type="match status" value="1"/>
</dbReference>
<keyword evidence="4 6" id="KW-0472">Membrane</keyword>
<feature type="transmembrane region" description="Helical" evidence="6">
    <location>
        <begin position="454"/>
        <end position="480"/>
    </location>
</feature>
<feature type="transmembrane region" description="Helical" evidence="6">
    <location>
        <begin position="287"/>
        <end position="310"/>
    </location>
</feature>
<feature type="compositionally biased region" description="Polar residues" evidence="5">
    <location>
        <begin position="48"/>
        <end position="62"/>
    </location>
</feature>
<dbReference type="Pfam" id="PF01490">
    <property type="entry name" value="Aa_trans"/>
    <property type="match status" value="1"/>
</dbReference>
<evidence type="ECO:0000259" key="7">
    <source>
        <dbReference type="Pfam" id="PF01490"/>
    </source>
</evidence>
<feature type="transmembrane region" description="Helical" evidence="6">
    <location>
        <begin position="99"/>
        <end position="118"/>
    </location>
</feature>
<reference evidence="8 9" key="1">
    <citation type="submission" date="2020-04" db="EMBL/GenBank/DDBJ databases">
        <title>Perkinsus olseni comparative genomics.</title>
        <authorList>
            <person name="Bogema D.R."/>
        </authorList>
    </citation>
    <scope>NUCLEOTIDE SEQUENCE [LARGE SCALE GENOMIC DNA]</scope>
    <source>
        <strain evidence="8">00978-12</strain>
    </source>
</reference>
<feature type="transmembrane region" description="Helical" evidence="6">
    <location>
        <begin position="139"/>
        <end position="172"/>
    </location>
</feature>
<organism evidence="8 9">
    <name type="scientific">Perkinsus olseni</name>
    <name type="common">Perkinsus atlanticus</name>
    <dbReference type="NCBI Taxonomy" id="32597"/>
    <lineage>
        <taxon>Eukaryota</taxon>
        <taxon>Sar</taxon>
        <taxon>Alveolata</taxon>
        <taxon>Perkinsozoa</taxon>
        <taxon>Perkinsea</taxon>
        <taxon>Perkinsida</taxon>
        <taxon>Perkinsidae</taxon>
        <taxon>Perkinsus</taxon>
    </lineage>
</organism>
<evidence type="ECO:0000313" key="9">
    <source>
        <dbReference type="Proteomes" id="UP000541610"/>
    </source>
</evidence>
<evidence type="ECO:0000256" key="6">
    <source>
        <dbReference type="SAM" id="Phobius"/>
    </source>
</evidence>
<feature type="transmembrane region" description="Helical" evidence="6">
    <location>
        <begin position="252"/>
        <end position="275"/>
    </location>
</feature>
<dbReference type="Proteomes" id="UP000541610">
    <property type="component" value="Unassembled WGS sequence"/>
</dbReference>
<feature type="transmembrane region" description="Helical" evidence="6">
    <location>
        <begin position="178"/>
        <end position="200"/>
    </location>
</feature>
<accession>A0A7J6PM18</accession>
<comment type="caution">
    <text evidence="8">The sequence shown here is derived from an EMBL/GenBank/DDBJ whole genome shotgun (WGS) entry which is preliminary data.</text>
</comment>
<evidence type="ECO:0000313" key="8">
    <source>
        <dbReference type="EMBL" id="KAF4697165.1"/>
    </source>
</evidence>
<keyword evidence="3 6" id="KW-1133">Transmembrane helix</keyword>
<evidence type="ECO:0000256" key="4">
    <source>
        <dbReference type="ARBA" id="ARBA00023136"/>
    </source>
</evidence>
<evidence type="ECO:0000256" key="2">
    <source>
        <dbReference type="ARBA" id="ARBA00022692"/>
    </source>
</evidence>
<feature type="region of interest" description="Disordered" evidence="5">
    <location>
        <begin position="39"/>
        <end position="62"/>
    </location>
</feature>
<evidence type="ECO:0000256" key="1">
    <source>
        <dbReference type="ARBA" id="ARBA00004141"/>
    </source>
</evidence>
<dbReference type="GO" id="GO:0005774">
    <property type="term" value="C:vacuolar membrane"/>
    <property type="evidence" value="ECO:0007669"/>
    <property type="project" value="TreeGrafter"/>
</dbReference>
<evidence type="ECO:0000256" key="3">
    <source>
        <dbReference type="ARBA" id="ARBA00022989"/>
    </source>
</evidence>
<gene>
    <name evidence="8" type="ORF">FOZ60_011838</name>
</gene>
<dbReference type="AlphaFoldDB" id="A0A7J6PM18"/>
<comment type="subcellular location">
    <subcellularLocation>
        <location evidence="1">Membrane</location>
        <topology evidence="1">Multi-pass membrane protein</topology>
    </subcellularLocation>
</comment>
<proteinExistence type="predicted"/>
<sequence>MAGKCLGYFNNKNALSDSETFTQEVTVSETSVTTSSITTSVNSGITSKPTSPSSATDLKTTPSLPQGKCSNIRSVFNLILTAIGIGVIMLPTTFANCGWFGGLLILFVVAVISNHMVGKIYVAYSSHPKGEAINTYEQLGYVCFGSAGAIATAGIVHITMTGCCSTLLLLLGENTQKLIPMAGLSSKVWCCIWAAICWPLTWLKSLNEVSYVSAFGMAALIVLFILIVVNGITNGITTDEDNSYDWWIWNPLEFGVSFGNAMLSYHVTNVLATLIRDMKTPSALPKVATVSYLCIFVIYGGIAGCGYFGYGNTLVDVPIIDRIAPPTGGLDGWGYTCVISLICLCFPHYIVLLFPIAASLEYQLLPLPPFKVDDPENAKGTIPIAKRIAVRTVLVAITLVIAIVVPSVQKLIDLLSVFTMTAMAGILPGIFYIRMRVLNEGSFMTVWKSSRIELSILFLMMALSGLMIGVGGYEAIVTFYRVPT</sequence>